<dbReference type="GO" id="GO:0005506">
    <property type="term" value="F:iron ion binding"/>
    <property type="evidence" value="ECO:0007669"/>
    <property type="project" value="InterPro"/>
</dbReference>
<keyword evidence="8" id="KW-0472">Membrane</keyword>
<feature type="binding site" description="axial binding residue" evidence="6">
    <location>
        <position position="447"/>
    </location>
    <ligand>
        <name>heme</name>
        <dbReference type="ChEBI" id="CHEBI:30413"/>
    </ligand>
    <ligandPart>
        <name>Fe</name>
        <dbReference type="ChEBI" id="CHEBI:18248"/>
    </ligandPart>
</feature>
<organism evidence="9 10">
    <name type="scientific">Sarocladium strictum</name>
    <name type="common">Black bundle disease fungus</name>
    <name type="synonym">Acremonium strictum</name>
    <dbReference type="NCBI Taxonomy" id="5046"/>
    <lineage>
        <taxon>Eukaryota</taxon>
        <taxon>Fungi</taxon>
        <taxon>Dikarya</taxon>
        <taxon>Ascomycota</taxon>
        <taxon>Pezizomycotina</taxon>
        <taxon>Sordariomycetes</taxon>
        <taxon>Hypocreomycetidae</taxon>
        <taxon>Hypocreales</taxon>
        <taxon>Sarocladiaceae</taxon>
        <taxon>Sarocladium</taxon>
    </lineage>
</organism>
<evidence type="ECO:0000256" key="1">
    <source>
        <dbReference type="ARBA" id="ARBA00001971"/>
    </source>
</evidence>
<evidence type="ECO:0000256" key="6">
    <source>
        <dbReference type="PIRSR" id="PIRSR602403-1"/>
    </source>
</evidence>
<evidence type="ECO:0000313" key="9">
    <source>
        <dbReference type="EMBL" id="KAK0388200.1"/>
    </source>
</evidence>
<dbReference type="InterPro" id="IPR002403">
    <property type="entry name" value="Cyt_P450_E_grp-IV"/>
</dbReference>
<proteinExistence type="inferred from homology"/>
<keyword evidence="3 6" id="KW-0479">Metal-binding</keyword>
<keyword evidence="7" id="KW-0560">Oxidoreductase</keyword>
<dbReference type="Proteomes" id="UP001175261">
    <property type="component" value="Unassembled WGS sequence"/>
</dbReference>
<dbReference type="InterPro" id="IPR053007">
    <property type="entry name" value="CYP450_monoxygenase_sec-met"/>
</dbReference>
<evidence type="ECO:0000256" key="3">
    <source>
        <dbReference type="ARBA" id="ARBA00022723"/>
    </source>
</evidence>
<dbReference type="CDD" id="cd11040">
    <property type="entry name" value="CYP7_CYP8-like"/>
    <property type="match status" value="1"/>
</dbReference>
<comment type="cofactor">
    <cofactor evidence="1 6">
        <name>heme</name>
        <dbReference type="ChEBI" id="CHEBI:30413"/>
    </cofactor>
</comment>
<dbReference type="PANTHER" id="PTHR47582">
    <property type="entry name" value="P450, PUTATIVE (EUROFUNG)-RELATED"/>
    <property type="match status" value="1"/>
</dbReference>
<dbReference type="GO" id="GO:0016705">
    <property type="term" value="F:oxidoreductase activity, acting on paired donors, with incorporation or reduction of molecular oxygen"/>
    <property type="evidence" value="ECO:0007669"/>
    <property type="project" value="InterPro"/>
</dbReference>
<dbReference type="GO" id="GO:0004497">
    <property type="term" value="F:monooxygenase activity"/>
    <property type="evidence" value="ECO:0007669"/>
    <property type="project" value="UniProtKB-KW"/>
</dbReference>
<dbReference type="InterPro" id="IPR036396">
    <property type="entry name" value="Cyt_P450_sf"/>
</dbReference>
<dbReference type="PROSITE" id="PS00086">
    <property type="entry name" value="CYTOCHROME_P450"/>
    <property type="match status" value="1"/>
</dbReference>
<dbReference type="PRINTS" id="PR00465">
    <property type="entry name" value="EP450IV"/>
</dbReference>
<evidence type="ECO:0008006" key="11">
    <source>
        <dbReference type="Google" id="ProtNLM"/>
    </source>
</evidence>
<keyword evidence="6 7" id="KW-0349">Heme</keyword>
<dbReference type="EMBL" id="JAPDFR010000003">
    <property type="protein sequence ID" value="KAK0388200.1"/>
    <property type="molecule type" value="Genomic_DNA"/>
</dbReference>
<reference evidence="9" key="1">
    <citation type="submission" date="2022-10" db="EMBL/GenBank/DDBJ databases">
        <title>Determination and structural analysis of whole genome sequence of Sarocladium strictum F4-1.</title>
        <authorList>
            <person name="Hu L."/>
            <person name="Jiang Y."/>
        </authorList>
    </citation>
    <scope>NUCLEOTIDE SEQUENCE</scope>
    <source>
        <strain evidence="9">F4-1</strain>
    </source>
</reference>
<dbReference type="Gene3D" id="1.10.630.10">
    <property type="entry name" value="Cytochrome P450"/>
    <property type="match status" value="1"/>
</dbReference>
<keyword evidence="8" id="KW-0812">Transmembrane</keyword>
<evidence type="ECO:0000313" key="10">
    <source>
        <dbReference type="Proteomes" id="UP001175261"/>
    </source>
</evidence>
<gene>
    <name evidence="9" type="ORF">NLU13_4445</name>
</gene>
<dbReference type="InterPro" id="IPR001128">
    <property type="entry name" value="Cyt_P450"/>
</dbReference>
<dbReference type="AlphaFoldDB" id="A0AA39GIX0"/>
<dbReference type="SUPFAM" id="SSF48264">
    <property type="entry name" value="Cytochrome P450"/>
    <property type="match status" value="1"/>
</dbReference>
<dbReference type="PANTHER" id="PTHR47582:SF1">
    <property type="entry name" value="P450, PUTATIVE (EUROFUNG)-RELATED"/>
    <property type="match status" value="1"/>
</dbReference>
<evidence type="ECO:0000256" key="8">
    <source>
        <dbReference type="SAM" id="Phobius"/>
    </source>
</evidence>
<feature type="transmembrane region" description="Helical" evidence="8">
    <location>
        <begin position="12"/>
        <end position="33"/>
    </location>
</feature>
<dbReference type="Pfam" id="PF00067">
    <property type="entry name" value="p450"/>
    <property type="match status" value="1"/>
</dbReference>
<keyword evidence="8" id="KW-1133">Transmembrane helix</keyword>
<protein>
    <recommendedName>
        <fullName evidence="11">Cytochrome P450</fullName>
    </recommendedName>
</protein>
<dbReference type="GO" id="GO:0020037">
    <property type="term" value="F:heme binding"/>
    <property type="evidence" value="ECO:0007669"/>
    <property type="project" value="InterPro"/>
</dbReference>
<evidence type="ECO:0000256" key="7">
    <source>
        <dbReference type="RuleBase" id="RU000461"/>
    </source>
</evidence>
<dbReference type="InterPro" id="IPR017972">
    <property type="entry name" value="Cyt_P450_CS"/>
</dbReference>
<keyword evidence="5 7" id="KW-0503">Monooxygenase</keyword>
<accession>A0AA39GIX0</accession>
<evidence type="ECO:0000256" key="5">
    <source>
        <dbReference type="ARBA" id="ARBA00023033"/>
    </source>
</evidence>
<keyword evidence="10" id="KW-1185">Reference proteome</keyword>
<comment type="similarity">
    <text evidence="2 7">Belongs to the cytochrome P450 family.</text>
</comment>
<sequence length="523" mass="59318">MAIIEKVSGLAFQPFLIETVGLILLIVLARFLWGPLDKREPPALRSRIPIVGHLIGLIRNGPHHLPILGEKGRPISTLPIVQGRLYAVWDPAIVQSLQKSKNLSFFPFLRLFIKKETAYDPRHEDIMQRDPGVLEEGRKVIQTSMTLKHIRAMNLTALDHLAKELEKITADEPLRIDNMWIWFRNTMTSATCEALFGRDNPTDKTDKYPTIMDDVWTFEGGVDRLVMAPWPSLTCRKIITSRNRLQAAMREYYSNRSDEKAGVSELIRGRAAMLRDFGLNDDDIGGYEIMIIHVAITNTIGTGFWFFAYIYTTPGLVEALRDEAEAAVQRSDEDKVTVDIAHIVEKCPLLVACYRESLRLTNQFIGNRQLQADTTVSDSSNRTYLLKKGICIQWPARFLHTSKEVWGDDAMEFKPERFLEMNKDPDSPETKRKLASYIPFGGGKHYCPGRSFAQAENVGVVLTMILGYEVSPLQGDWSSVGIPEKDTPSFASAIYKPARNGRGWGVNIQRRKGWENATWKYVT</sequence>
<keyword evidence="4 6" id="KW-0408">Iron</keyword>
<name>A0AA39GIX0_SARSR</name>
<comment type="caution">
    <text evidence="9">The sequence shown here is derived from an EMBL/GenBank/DDBJ whole genome shotgun (WGS) entry which is preliminary data.</text>
</comment>
<evidence type="ECO:0000256" key="2">
    <source>
        <dbReference type="ARBA" id="ARBA00010617"/>
    </source>
</evidence>
<evidence type="ECO:0000256" key="4">
    <source>
        <dbReference type="ARBA" id="ARBA00023004"/>
    </source>
</evidence>